<feature type="compositionally biased region" description="Low complexity" evidence="1">
    <location>
        <begin position="22"/>
        <end position="49"/>
    </location>
</feature>
<keyword evidence="3" id="KW-1185">Reference proteome</keyword>
<evidence type="ECO:0000313" key="3">
    <source>
        <dbReference type="Proteomes" id="UP000193411"/>
    </source>
</evidence>
<protein>
    <submittedName>
        <fullName evidence="2">Uncharacterized protein</fullName>
    </submittedName>
</protein>
<reference evidence="2 3" key="1">
    <citation type="submission" date="2016-07" db="EMBL/GenBank/DDBJ databases">
        <title>Pervasive Adenine N6-methylation of Active Genes in Fungi.</title>
        <authorList>
            <consortium name="DOE Joint Genome Institute"/>
            <person name="Mondo S.J."/>
            <person name="Dannebaum R.O."/>
            <person name="Kuo R.C."/>
            <person name="Labutti K."/>
            <person name="Haridas S."/>
            <person name="Kuo A."/>
            <person name="Salamov A."/>
            <person name="Ahrendt S.R."/>
            <person name="Lipzen A."/>
            <person name="Sullivan W."/>
            <person name="Andreopoulos W.B."/>
            <person name="Clum A."/>
            <person name="Lindquist E."/>
            <person name="Daum C."/>
            <person name="Ramamoorthy G.K."/>
            <person name="Gryganskyi A."/>
            <person name="Culley D."/>
            <person name="Magnuson J.K."/>
            <person name="James T.Y."/>
            <person name="O'Malley M.A."/>
            <person name="Stajich J.E."/>
            <person name="Spatafora J.W."/>
            <person name="Visel A."/>
            <person name="Grigoriev I.V."/>
        </authorList>
    </citation>
    <scope>NUCLEOTIDE SEQUENCE [LARGE SCALE GENOMIC DNA]</scope>
    <source>
        <strain evidence="2 3">PL171</strain>
    </source>
</reference>
<feature type="region of interest" description="Disordered" evidence="1">
    <location>
        <begin position="1"/>
        <end position="108"/>
    </location>
</feature>
<dbReference type="Proteomes" id="UP000193411">
    <property type="component" value="Unassembled WGS sequence"/>
</dbReference>
<name>A0A1Y2HFT8_9FUNG</name>
<proteinExistence type="predicted"/>
<dbReference type="EMBL" id="MCFL01000036">
    <property type="protein sequence ID" value="ORZ33405.1"/>
    <property type="molecule type" value="Genomic_DNA"/>
</dbReference>
<accession>A0A1Y2HFT8</accession>
<sequence>MNLHKNQLKNTMKAKHSRTSDSKSAAAKPVKGSKGSKSSSSALASAADAARARLSKTLASSSVSKAGKKSVSTSPNAIAALAKSASTSSTGASSEPSKSGSRHSRAKTTEVAQALDAAFDAIVMTQLVAPSDSASSAARHHQRGFPATRFVHVTWPRNNNLRSVSGHKPVWQKVWIQPWTSWQISCRCEKIGIGRRLLYL</sequence>
<feature type="compositionally biased region" description="Polar residues" evidence="1">
    <location>
        <begin position="1"/>
        <end position="10"/>
    </location>
</feature>
<evidence type="ECO:0000256" key="1">
    <source>
        <dbReference type="SAM" id="MobiDB-lite"/>
    </source>
</evidence>
<comment type="caution">
    <text evidence="2">The sequence shown here is derived from an EMBL/GenBank/DDBJ whole genome shotgun (WGS) entry which is preliminary data.</text>
</comment>
<dbReference type="AlphaFoldDB" id="A0A1Y2HFT8"/>
<organism evidence="2 3">
    <name type="scientific">Catenaria anguillulae PL171</name>
    <dbReference type="NCBI Taxonomy" id="765915"/>
    <lineage>
        <taxon>Eukaryota</taxon>
        <taxon>Fungi</taxon>
        <taxon>Fungi incertae sedis</taxon>
        <taxon>Blastocladiomycota</taxon>
        <taxon>Blastocladiomycetes</taxon>
        <taxon>Blastocladiales</taxon>
        <taxon>Catenariaceae</taxon>
        <taxon>Catenaria</taxon>
    </lineage>
</organism>
<gene>
    <name evidence="2" type="ORF">BCR44DRAFT_1486640</name>
</gene>
<evidence type="ECO:0000313" key="2">
    <source>
        <dbReference type="EMBL" id="ORZ33405.1"/>
    </source>
</evidence>
<feature type="compositionally biased region" description="Low complexity" evidence="1">
    <location>
        <begin position="55"/>
        <end position="99"/>
    </location>
</feature>